<sequence>MTSSIATLSHLTVSTPDGRPLLRDLDLTFGRELTGLVGRNGVGKTTLLRVLAGTVQPRSGSVRTSGRVGYLRQSVQVGAGEAVCDLFGVRHALERLRRAEQGVATAEDLAEANWTLEADAVAALARVGVAATLDTPSTSLSGGQRTRVRLAALLFAEPDVLLLDEPTNDLDREGRLFLARFLKEWSGGAVVVSHDRELLEAMEAIVELTPSGARRYGGNYTAYRERKALELDAARHDIADAQKAVADVRRAAQVAAERKARKNGAAKGTRGDIPRISAGRRKSGSEASGGTAARVAGQRIAMAEQVAEEMRSRVEVVEPLRVAIASTALPASKPVVTLRSVTAGHVRGRPVVTDLDLAVVGPERVAITGANGCGKTTLLGLIAGHIAPWSGRVEVIAGAAMLDQRVGILDPAMSVRDNFARLHPDAGENACRAALARFGFRAEVALERVGGLSGGQLMRAGLAAVLGGPGVPPLLILDEPTNHLDFDSIAAIETGLLAYDGALIVTSHDPAFLDAIRIEWVVAM</sequence>
<dbReference type="Proteomes" id="UP000249590">
    <property type="component" value="Unassembled WGS sequence"/>
</dbReference>
<evidence type="ECO:0000256" key="1">
    <source>
        <dbReference type="ARBA" id="ARBA00005417"/>
    </source>
</evidence>
<dbReference type="FunFam" id="3.40.50.300:FF:001320">
    <property type="entry name" value="Heme ABC transporter ATP-binding protein"/>
    <property type="match status" value="1"/>
</dbReference>
<dbReference type="InterPro" id="IPR050611">
    <property type="entry name" value="ABCF"/>
</dbReference>
<comment type="similarity">
    <text evidence="1">Belongs to the ABC transporter superfamily.</text>
</comment>
<evidence type="ECO:0000313" key="8">
    <source>
        <dbReference type="EMBL" id="RAI02124.1"/>
    </source>
</evidence>
<dbReference type="InterPro" id="IPR003593">
    <property type="entry name" value="AAA+_ATPase"/>
</dbReference>
<dbReference type="Gene3D" id="3.40.50.300">
    <property type="entry name" value="P-loop containing nucleotide triphosphate hydrolases"/>
    <property type="match status" value="2"/>
</dbReference>
<organism evidence="8 9">
    <name type="scientific">Acuticoccus sediminis</name>
    <dbReference type="NCBI Taxonomy" id="2184697"/>
    <lineage>
        <taxon>Bacteria</taxon>
        <taxon>Pseudomonadati</taxon>
        <taxon>Pseudomonadota</taxon>
        <taxon>Alphaproteobacteria</taxon>
        <taxon>Hyphomicrobiales</taxon>
        <taxon>Amorphaceae</taxon>
        <taxon>Acuticoccus</taxon>
    </lineage>
</organism>
<dbReference type="CDD" id="cd03221">
    <property type="entry name" value="ABCF_EF-3"/>
    <property type="match status" value="2"/>
</dbReference>
<keyword evidence="2" id="KW-0677">Repeat</keyword>
<dbReference type="PROSITE" id="PS50893">
    <property type="entry name" value="ABC_TRANSPORTER_2"/>
    <property type="match status" value="1"/>
</dbReference>
<dbReference type="Pfam" id="PF00005">
    <property type="entry name" value="ABC_tran"/>
    <property type="match status" value="2"/>
</dbReference>
<dbReference type="AlphaFoldDB" id="A0A8B2NX65"/>
<reference evidence="8 9" key="1">
    <citation type="submission" date="2018-05" db="EMBL/GenBank/DDBJ databases">
        <title>Acuticoccus sediminis sp. nov., isolated from deep-sea sediment of Indian Ocean.</title>
        <authorList>
            <person name="Liu X."/>
            <person name="Lai Q."/>
            <person name="Du Y."/>
            <person name="Sun F."/>
            <person name="Zhang X."/>
            <person name="Wang S."/>
            <person name="Shao Z."/>
        </authorList>
    </citation>
    <scope>NUCLEOTIDE SEQUENCE [LARGE SCALE GENOMIC DNA]</scope>
    <source>
        <strain evidence="8 9">PTG4-2</strain>
    </source>
</reference>
<gene>
    <name evidence="8" type="ORF">DLJ53_12195</name>
</gene>
<protein>
    <submittedName>
        <fullName evidence="8">ABC transporter</fullName>
    </submittedName>
</protein>
<dbReference type="SUPFAM" id="SSF52540">
    <property type="entry name" value="P-loop containing nucleoside triphosphate hydrolases"/>
    <property type="match status" value="2"/>
</dbReference>
<feature type="domain" description="ABC transporter" evidence="7">
    <location>
        <begin position="6"/>
        <end position="236"/>
    </location>
</feature>
<evidence type="ECO:0000256" key="2">
    <source>
        <dbReference type="ARBA" id="ARBA00022737"/>
    </source>
</evidence>
<dbReference type="InterPro" id="IPR003439">
    <property type="entry name" value="ABC_transporter-like_ATP-bd"/>
</dbReference>
<name>A0A8B2NX65_9HYPH</name>
<evidence type="ECO:0000256" key="3">
    <source>
        <dbReference type="ARBA" id="ARBA00022741"/>
    </source>
</evidence>
<feature type="coiled-coil region" evidence="5">
    <location>
        <begin position="224"/>
        <end position="251"/>
    </location>
</feature>
<evidence type="ECO:0000256" key="6">
    <source>
        <dbReference type="SAM" id="MobiDB-lite"/>
    </source>
</evidence>
<keyword evidence="3" id="KW-0547">Nucleotide-binding</keyword>
<dbReference type="SMART" id="SM00382">
    <property type="entry name" value="AAA"/>
    <property type="match status" value="2"/>
</dbReference>
<feature type="region of interest" description="Disordered" evidence="6">
    <location>
        <begin position="258"/>
        <end position="294"/>
    </location>
</feature>
<dbReference type="OrthoDB" id="9808609at2"/>
<dbReference type="InterPro" id="IPR017871">
    <property type="entry name" value="ABC_transporter-like_CS"/>
</dbReference>
<dbReference type="InterPro" id="IPR027417">
    <property type="entry name" value="P-loop_NTPase"/>
</dbReference>
<dbReference type="RefSeq" id="WP_111345477.1">
    <property type="nucleotide sequence ID" value="NZ_QHHQ01000002.1"/>
</dbReference>
<dbReference type="GO" id="GO:0005524">
    <property type="term" value="F:ATP binding"/>
    <property type="evidence" value="ECO:0007669"/>
    <property type="project" value="UniProtKB-KW"/>
</dbReference>
<evidence type="ECO:0000313" key="9">
    <source>
        <dbReference type="Proteomes" id="UP000249590"/>
    </source>
</evidence>
<keyword evidence="9" id="KW-1185">Reference proteome</keyword>
<evidence type="ECO:0000256" key="5">
    <source>
        <dbReference type="SAM" id="Coils"/>
    </source>
</evidence>
<dbReference type="PROSITE" id="PS00211">
    <property type="entry name" value="ABC_TRANSPORTER_1"/>
    <property type="match status" value="2"/>
</dbReference>
<accession>A0A8B2NX65</accession>
<evidence type="ECO:0000256" key="4">
    <source>
        <dbReference type="ARBA" id="ARBA00022840"/>
    </source>
</evidence>
<keyword evidence="4" id="KW-0067">ATP-binding</keyword>
<dbReference type="PANTHER" id="PTHR19211:SF6">
    <property type="entry name" value="BLL7188 PROTEIN"/>
    <property type="match status" value="1"/>
</dbReference>
<proteinExistence type="inferred from homology"/>
<comment type="caution">
    <text evidence="8">The sequence shown here is derived from an EMBL/GenBank/DDBJ whole genome shotgun (WGS) entry which is preliminary data.</text>
</comment>
<dbReference type="GO" id="GO:0016887">
    <property type="term" value="F:ATP hydrolysis activity"/>
    <property type="evidence" value="ECO:0007669"/>
    <property type="project" value="InterPro"/>
</dbReference>
<evidence type="ECO:0000259" key="7">
    <source>
        <dbReference type="PROSITE" id="PS50893"/>
    </source>
</evidence>
<dbReference type="PANTHER" id="PTHR19211">
    <property type="entry name" value="ATP-BINDING TRANSPORT PROTEIN-RELATED"/>
    <property type="match status" value="1"/>
</dbReference>
<dbReference type="EMBL" id="QHHQ01000002">
    <property type="protein sequence ID" value="RAI02124.1"/>
    <property type="molecule type" value="Genomic_DNA"/>
</dbReference>
<keyword evidence="5" id="KW-0175">Coiled coil</keyword>